<dbReference type="Gene3D" id="3.40.30.10">
    <property type="entry name" value="Glutaredoxin"/>
    <property type="match status" value="1"/>
</dbReference>
<dbReference type="InterPro" id="IPR013766">
    <property type="entry name" value="Thioredoxin_domain"/>
</dbReference>
<dbReference type="AlphaFoldDB" id="A0A399J1Q9"/>
<name>A0A399J1Q9_9RHOB</name>
<accession>A0A399J1Q9</accession>
<feature type="domain" description="Thioredoxin" evidence="1">
    <location>
        <begin position="4"/>
        <end position="140"/>
    </location>
</feature>
<evidence type="ECO:0000313" key="2">
    <source>
        <dbReference type="EMBL" id="RII38439.1"/>
    </source>
</evidence>
<dbReference type="Proteomes" id="UP000265848">
    <property type="component" value="Unassembled WGS sequence"/>
</dbReference>
<reference evidence="2 3" key="1">
    <citation type="submission" date="2018-08" db="EMBL/GenBank/DDBJ databases">
        <title>Pseudooceanicola sediminis CY03 in the family Rhodobacteracea.</title>
        <authorList>
            <person name="Zhang Y.-J."/>
        </authorList>
    </citation>
    <scope>NUCLEOTIDE SEQUENCE [LARGE SCALE GENOMIC DNA]</scope>
    <source>
        <strain evidence="2 3">CY03</strain>
    </source>
</reference>
<evidence type="ECO:0000313" key="3">
    <source>
        <dbReference type="Proteomes" id="UP000265848"/>
    </source>
</evidence>
<dbReference type="PROSITE" id="PS51352">
    <property type="entry name" value="THIOREDOXIN_2"/>
    <property type="match status" value="1"/>
</dbReference>
<organism evidence="2 3">
    <name type="scientific">Pseudooceanicola sediminis</name>
    <dbReference type="NCBI Taxonomy" id="2211117"/>
    <lineage>
        <taxon>Bacteria</taxon>
        <taxon>Pseudomonadati</taxon>
        <taxon>Pseudomonadota</taxon>
        <taxon>Alphaproteobacteria</taxon>
        <taxon>Rhodobacterales</taxon>
        <taxon>Paracoccaceae</taxon>
        <taxon>Pseudooceanicola</taxon>
    </lineage>
</organism>
<dbReference type="EMBL" id="QWJJ01000010">
    <property type="protein sequence ID" value="RII38439.1"/>
    <property type="molecule type" value="Genomic_DNA"/>
</dbReference>
<dbReference type="OrthoDB" id="7950124at2"/>
<proteinExistence type="predicted"/>
<gene>
    <name evidence="2" type="ORF">DL237_12815</name>
</gene>
<evidence type="ECO:0000259" key="1">
    <source>
        <dbReference type="PROSITE" id="PS51352"/>
    </source>
</evidence>
<comment type="caution">
    <text evidence="2">The sequence shown here is derived from an EMBL/GenBank/DDBJ whole genome shotgun (WGS) entry which is preliminary data.</text>
</comment>
<dbReference type="InterPro" id="IPR036249">
    <property type="entry name" value="Thioredoxin-like_sf"/>
</dbReference>
<dbReference type="CDD" id="cd02947">
    <property type="entry name" value="TRX_family"/>
    <property type="match status" value="1"/>
</dbReference>
<keyword evidence="3" id="KW-1185">Reference proteome</keyword>
<dbReference type="SUPFAM" id="SSF52833">
    <property type="entry name" value="Thioredoxin-like"/>
    <property type="match status" value="1"/>
</dbReference>
<sequence length="142" mass="15433">MIRRDFLAISSAFAAVSPLRGRAETGRDALTFKPGVLAEHLRKGATVFLTFKASWCATCAAQTRVLEKLKAENAADVRLVTFIDADWDTYGRAQFATRMRIPRHGTLVVLKGDEELGRIVADTGEEKIRGLLSIATAAARAG</sequence>
<protein>
    <submittedName>
        <fullName evidence="2">Thioredoxin</fullName>
    </submittedName>
</protein>